<dbReference type="PANTHER" id="PTHR32071">
    <property type="entry name" value="TRANSCRIPTIONAL REGULATORY PROTEIN"/>
    <property type="match status" value="1"/>
</dbReference>
<keyword evidence="1" id="KW-0547">Nucleotide-binding</keyword>
<dbReference type="Pfam" id="PF13424">
    <property type="entry name" value="TPR_12"/>
    <property type="match status" value="1"/>
</dbReference>
<protein>
    <submittedName>
        <fullName evidence="7">Tetratricopeptide repeat protein</fullName>
    </submittedName>
</protein>
<dbReference type="Pfam" id="PF02954">
    <property type="entry name" value="HTH_8"/>
    <property type="match status" value="1"/>
</dbReference>
<dbReference type="PROSITE" id="PS00688">
    <property type="entry name" value="SIGMA54_INTERACT_3"/>
    <property type="match status" value="1"/>
</dbReference>
<dbReference type="Pfam" id="PF17874">
    <property type="entry name" value="TPR_MalT"/>
    <property type="match status" value="1"/>
</dbReference>
<dbReference type="Gene3D" id="1.10.10.60">
    <property type="entry name" value="Homeodomain-like"/>
    <property type="match status" value="1"/>
</dbReference>
<dbReference type="InterPro" id="IPR025944">
    <property type="entry name" value="Sigma_54_int_dom_CS"/>
</dbReference>
<evidence type="ECO:0000256" key="5">
    <source>
        <dbReference type="ARBA" id="ARBA00023163"/>
    </source>
</evidence>
<sequence length="890" mass="97325">MTEQSVVDLSAVRLELNSIADADERMQATLRASDELCRVDADAARVFLQELCEAAESHGAHSFLSRALARLANICRQAGDLDEADGLAGRAVEAARLSGERRWEAAALHVAGLVHHDRGEYVRANECYEHCLEASLESGYVEGELAALNQRAILLGLQGRPAQALACYERCLAVDIERGSRDGEVVSRVNVGWMLEQFGRWEEATEQFYRAIAICEQEGFEDWRMLASCNLGELFIKRRRLEQAVALFASIVEAESSCVPKRTMLGIALTHLGQAMAARGDTAAAMASYERAIDVLGALGDKQELVRVLWLRAELSLETGQLEKAEEYLGRAAETAARSGLSRELAETIRVRGRLFVETGDQEAARDCFERALGEFAETPESYEAARVCLQFGRFLVACGEPVRARALLRQAVGTFRRLSVVEESEEANRQLLLLEGPEQGAGAVLAGIQGLERVKPEPAAFVKEALRLLHTGLGCVGAVLLCDGKMLVSASDGRTESGEDAEDCPHHDLAIACDGGERIVLRLSGLTREAVAAYSVVLNAVARLLAVPVGRLVDARSTSRERPDLEGLVYTGVVGRNEAMLKNLEIVAKVADAGVPVLVQGESGTGKELVARALHESSKRRTKPFCAINCAAVPEGLLEAEFFGVARGAATGVAARKGKFELASGGTVFLDEIGDMSPGLQAKLLRVLQENEFEPVGGNRTVKADVRVVAATNQDVGRLIRDGGFRADLYYRLNVVEIVLPPLRERREDLVELVRHFVRASSREFGRRVVDVSEETLAALMVHDWPGNIRELQHVIERAVILCRESALSVEELPVGIRPRSLERASGGSPVRQARQEARQRAESEVEKAMLLDCLEQCGWNVKSAAERAGFSRAQFYRLLRRHDISRPR</sequence>
<dbReference type="InterPro" id="IPR027417">
    <property type="entry name" value="P-loop_NTPase"/>
</dbReference>
<dbReference type="SMART" id="SM00028">
    <property type="entry name" value="TPR"/>
    <property type="match status" value="8"/>
</dbReference>
<evidence type="ECO:0000256" key="1">
    <source>
        <dbReference type="ARBA" id="ARBA00022741"/>
    </source>
</evidence>
<dbReference type="GO" id="GO:0043565">
    <property type="term" value="F:sequence-specific DNA binding"/>
    <property type="evidence" value="ECO:0007669"/>
    <property type="project" value="InterPro"/>
</dbReference>
<dbReference type="InterPro" id="IPR003593">
    <property type="entry name" value="AAA+_ATPase"/>
</dbReference>
<dbReference type="Pfam" id="PF25601">
    <property type="entry name" value="AAA_lid_14"/>
    <property type="match status" value="1"/>
</dbReference>
<dbReference type="InterPro" id="IPR009057">
    <property type="entry name" value="Homeodomain-like_sf"/>
</dbReference>
<feature type="domain" description="Sigma-54 factor interaction" evidence="6">
    <location>
        <begin position="574"/>
        <end position="802"/>
    </location>
</feature>
<dbReference type="PROSITE" id="PS00675">
    <property type="entry name" value="SIGMA54_INTERACT_1"/>
    <property type="match status" value="1"/>
</dbReference>
<dbReference type="InterPro" id="IPR002078">
    <property type="entry name" value="Sigma_54_int"/>
</dbReference>
<evidence type="ECO:0000256" key="4">
    <source>
        <dbReference type="ARBA" id="ARBA00023125"/>
    </source>
</evidence>
<dbReference type="InterPro" id="IPR011990">
    <property type="entry name" value="TPR-like_helical_dom_sf"/>
</dbReference>
<evidence type="ECO:0000256" key="2">
    <source>
        <dbReference type="ARBA" id="ARBA00022840"/>
    </source>
</evidence>
<gene>
    <name evidence="7" type="ORF">ENN51_02750</name>
</gene>
<dbReference type="InterPro" id="IPR058031">
    <property type="entry name" value="AAA_lid_NorR"/>
</dbReference>
<keyword evidence="5" id="KW-0804">Transcription</keyword>
<dbReference type="PROSITE" id="PS50045">
    <property type="entry name" value="SIGMA54_INTERACT_4"/>
    <property type="match status" value="1"/>
</dbReference>
<name>A0A7V0T4U3_UNCW3</name>
<dbReference type="InterPro" id="IPR041617">
    <property type="entry name" value="TPR_MalT"/>
</dbReference>
<dbReference type="Gene3D" id="1.25.40.10">
    <property type="entry name" value="Tetratricopeptide repeat domain"/>
    <property type="match status" value="2"/>
</dbReference>
<dbReference type="InterPro" id="IPR025943">
    <property type="entry name" value="Sigma_54_int_dom_ATP-bd_2"/>
</dbReference>
<keyword evidence="2" id="KW-0067">ATP-binding</keyword>
<dbReference type="SMART" id="SM00382">
    <property type="entry name" value="AAA"/>
    <property type="match status" value="1"/>
</dbReference>
<dbReference type="GO" id="GO:0006355">
    <property type="term" value="P:regulation of DNA-templated transcription"/>
    <property type="evidence" value="ECO:0007669"/>
    <property type="project" value="InterPro"/>
</dbReference>
<dbReference type="CDD" id="cd00009">
    <property type="entry name" value="AAA"/>
    <property type="match status" value="1"/>
</dbReference>
<dbReference type="GO" id="GO:0005524">
    <property type="term" value="F:ATP binding"/>
    <property type="evidence" value="ECO:0007669"/>
    <property type="project" value="UniProtKB-KW"/>
</dbReference>
<keyword evidence="3" id="KW-0805">Transcription regulation</keyword>
<dbReference type="SUPFAM" id="SSF48452">
    <property type="entry name" value="TPR-like"/>
    <property type="match status" value="2"/>
</dbReference>
<organism evidence="7">
    <name type="scientific">candidate division WOR-3 bacterium</name>
    <dbReference type="NCBI Taxonomy" id="2052148"/>
    <lineage>
        <taxon>Bacteria</taxon>
        <taxon>Bacteria division WOR-3</taxon>
    </lineage>
</organism>
<reference evidence="7" key="1">
    <citation type="journal article" date="2020" name="mSystems">
        <title>Genome- and Community-Level Interaction Insights into Carbon Utilization and Element Cycling Functions of Hydrothermarchaeota in Hydrothermal Sediment.</title>
        <authorList>
            <person name="Zhou Z."/>
            <person name="Liu Y."/>
            <person name="Xu W."/>
            <person name="Pan J."/>
            <person name="Luo Z.H."/>
            <person name="Li M."/>
        </authorList>
    </citation>
    <scope>NUCLEOTIDE SEQUENCE [LARGE SCALE GENOMIC DNA]</scope>
    <source>
        <strain evidence="7">SpSt-1182</strain>
    </source>
</reference>
<dbReference type="FunFam" id="3.40.50.300:FF:000006">
    <property type="entry name" value="DNA-binding transcriptional regulator NtrC"/>
    <property type="match status" value="1"/>
</dbReference>
<dbReference type="Pfam" id="PF00158">
    <property type="entry name" value="Sigma54_activat"/>
    <property type="match status" value="1"/>
</dbReference>
<dbReference type="SUPFAM" id="SSF46689">
    <property type="entry name" value="Homeodomain-like"/>
    <property type="match status" value="1"/>
</dbReference>
<evidence type="ECO:0000313" key="7">
    <source>
        <dbReference type="EMBL" id="HDQ99192.1"/>
    </source>
</evidence>
<comment type="caution">
    <text evidence="7">The sequence shown here is derived from an EMBL/GenBank/DDBJ whole genome shotgun (WGS) entry which is preliminary data.</text>
</comment>
<dbReference type="PROSITE" id="PS00676">
    <property type="entry name" value="SIGMA54_INTERACT_2"/>
    <property type="match status" value="1"/>
</dbReference>
<dbReference type="AlphaFoldDB" id="A0A7V0T4U3"/>
<dbReference type="InterPro" id="IPR019734">
    <property type="entry name" value="TPR_rpt"/>
</dbReference>
<evidence type="ECO:0000256" key="3">
    <source>
        <dbReference type="ARBA" id="ARBA00023015"/>
    </source>
</evidence>
<dbReference type="Gene3D" id="3.40.50.300">
    <property type="entry name" value="P-loop containing nucleotide triphosphate hydrolases"/>
    <property type="match status" value="1"/>
</dbReference>
<dbReference type="SUPFAM" id="SSF52540">
    <property type="entry name" value="P-loop containing nucleoside triphosphate hydrolases"/>
    <property type="match status" value="1"/>
</dbReference>
<dbReference type="InterPro" id="IPR025662">
    <property type="entry name" value="Sigma_54_int_dom_ATP-bd_1"/>
</dbReference>
<keyword evidence="4" id="KW-0238">DNA-binding</keyword>
<proteinExistence type="predicted"/>
<dbReference type="Gene3D" id="1.10.8.60">
    <property type="match status" value="1"/>
</dbReference>
<dbReference type="EMBL" id="DSBX01000107">
    <property type="protein sequence ID" value="HDQ99192.1"/>
    <property type="molecule type" value="Genomic_DNA"/>
</dbReference>
<accession>A0A7V0T4U3</accession>
<evidence type="ECO:0000259" key="6">
    <source>
        <dbReference type="PROSITE" id="PS50045"/>
    </source>
</evidence>
<dbReference type="Proteomes" id="UP000885672">
    <property type="component" value="Unassembled WGS sequence"/>
</dbReference>
<dbReference type="InterPro" id="IPR002197">
    <property type="entry name" value="HTH_Fis"/>
</dbReference>